<dbReference type="InterPro" id="IPR000073">
    <property type="entry name" value="AB_hydrolase_1"/>
</dbReference>
<dbReference type="Gene3D" id="3.40.50.1820">
    <property type="entry name" value="alpha/beta hydrolase"/>
    <property type="match status" value="1"/>
</dbReference>
<dbReference type="AlphaFoldDB" id="A0AAW4JIB2"/>
<accession>A0AAW4JIB2</accession>
<comment type="caution">
    <text evidence="2">The sequence shown here is derived from an EMBL/GenBank/DDBJ whole genome shotgun (WGS) entry which is preliminary data.</text>
</comment>
<name>A0AAW4JIB2_9ACTN</name>
<keyword evidence="4" id="KW-1185">Reference proteome</keyword>
<reference evidence="3 4" key="1">
    <citation type="submission" date="2016-06" db="EMBL/GenBank/DDBJ databases">
        <authorList>
            <person name="Varghese N."/>
            <person name="Submissions Spin"/>
        </authorList>
    </citation>
    <scope>NUCLEOTIDE SEQUENCE [LARGE SCALE GENOMIC DNA]</scope>
    <source>
        <strain evidence="3 4">DSM 45142</strain>
    </source>
</reference>
<dbReference type="SUPFAM" id="SSF53474">
    <property type="entry name" value="alpha/beta-Hydrolases"/>
    <property type="match status" value="1"/>
</dbReference>
<evidence type="ECO:0000313" key="2">
    <source>
        <dbReference type="EMBL" id="MBO4138584.1"/>
    </source>
</evidence>
<proteinExistence type="predicted"/>
<reference evidence="2" key="2">
    <citation type="submission" date="2021-03" db="EMBL/GenBank/DDBJ databases">
        <title>X isolated from Micromonospora tulbaghiae.</title>
        <authorList>
            <person name="Stennett H.L."/>
        </authorList>
    </citation>
    <scope>NUCLEOTIDE SEQUENCE</scope>
    <source>
        <strain evidence="2">28M1-20</strain>
    </source>
</reference>
<dbReference type="InterPro" id="IPR050228">
    <property type="entry name" value="Carboxylesterase_BioH"/>
</dbReference>
<protein>
    <submittedName>
        <fullName evidence="2">Alpha/beta hydrolase</fullName>
    </submittedName>
    <submittedName>
        <fullName evidence="3">Pimeloyl-ACP methyl ester carboxylesterase</fullName>
    </submittedName>
</protein>
<evidence type="ECO:0000313" key="5">
    <source>
        <dbReference type="Proteomes" id="UP000669887"/>
    </source>
</evidence>
<dbReference type="PANTHER" id="PTHR43194:SF5">
    <property type="entry name" value="PIMELOYL-[ACYL-CARRIER PROTEIN] METHYL ESTER ESTERASE"/>
    <property type="match status" value="1"/>
</dbReference>
<dbReference type="Proteomes" id="UP000199405">
    <property type="component" value="Unassembled WGS sequence"/>
</dbReference>
<dbReference type="RefSeq" id="WP_175438664.1">
    <property type="nucleotide sequence ID" value="NZ_FMCQ01000002.1"/>
</dbReference>
<evidence type="ECO:0000259" key="1">
    <source>
        <dbReference type="Pfam" id="PF12697"/>
    </source>
</evidence>
<dbReference type="Pfam" id="PF12697">
    <property type="entry name" value="Abhydrolase_6"/>
    <property type="match status" value="1"/>
</dbReference>
<keyword evidence="2" id="KW-0378">Hydrolase</keyword>
<dbReference type="PANTHER" id="PTHR43194">
    <property type="entry name" value="HYDROLASE ALPHA/BETA FOLD FAMILY"/>
    <property type="match status" value="1"/>
</dbReference>
<organism evidence="2 5">
    <name type="scientific">Micromonospora tulbaghiae</name>
    <dbReference type="NCBI Taxonomy" id="479978"/>
    <lineage>
        <taxon>Bacteria</taxon>
        <taxon>Bacillati</taxon>
        <taxon>Actinomycetota</taxon>
        <taxon>Actinomycetes</taxon>
        <taxon>Micromonosporales</taxon>
        <taxon>Micromonosporaceae</taxon>
        <taxon>Micromonospora</taxon>
    </lineage>
</organism>
<evidence type="ECO:0000313" key="4">
    <source>
        <dbReference type="Proteomes" id="UP000199405"/>
    </source>
</evidence>
<dbReference type="EMBL" id="JAGFVQ010000001">
    <property type="protein sequence ID" value="MBO4138584.1"/>
    <property type="molecule type" value="Genomic_DNA"/>
</dbReference>
<evidence type="ECO:0000313" key="3">
    <source>
        <dbReference type="EMBL" id="SCE74421.1"/>
    </source>
</evidence>
<sequence length="271" mass="29358">MTWYPVGETEYDGERLAVHRGAGGGPALVFVHGLEDSWQTWRPFANELTAGSRWTPYALDLPWRAGADYGWVHRTGPSVLLRRALELLPQPPAVLVGHSFGANGVLELLAATDRPPVAGAVLLAPYFRPSDDPVTWQLFERELARFRGVIGEGVRRRMGERGRTLPTDLVGTVVAKALDRVGPLGFVALLRQFVTTADLDLSAVREPTLVVSGALDPALAGPRADALLRAMPSATAHTRPDGGHFCHLEQVTEVAGEVRRFLATLPVPTLV</sequence>
<dbReference type="GeneID" id="93469010"/>
<dbReference type="EMBL" id="FMCQ01000002">
    <property type="protein sequence ID" value="SCE74421.1"/>
    <property type="molecule type" value="Genomic_DNA"/>
</dbReference>
<gene>
    <name evidence="3" type="ORF">GA0070562_2223</name>
    <name evidence="2" type="ORF">J5U46_00260</name>
</gene>
<dbReference type="GO" id="GO:0016787">
    <property type="term" value="F:hydrolase activity"/>
    <property type="evidence" value="ECO:0007669"/>
    <property type="project" value="UniProtKB-KW"/>
</dbReference>
<dbReference type="Proteomes" id="UP000669887">
    <property type="component" value="Unassembled WGS sequence"/>
</dbReference>
<feature type="domain" description="AB hydrolase-1" evidence="1">
    <location>
        <begin position="28"/>
        <end position="255"/>
    </location>
</feature>
<dbReference type="InterPro" id="IPR029058">
    <property type="entry name" value="AB_hydrolase_fold"/>
</dbReference>